<name>A0A948WZP7_9GAMM</name>
<dbReference type="Proteomes" id="UP000733611">
    <property type="component" value="Unassembled WGS sequence"/>
</dbReference>
<dbReference type="EMBL" id="JAHLFE010000110">
    <property type="protein sequence ID" value="MBU3844349.1"/>
    <property type="molecule type" value="Genomic_DNA"/>
</dbReference>
<dbReference type="SUPFAM" id="SSF47336">
    <property type="entry name" value="ACP-like"/>
    <property type="match status" value="1"/>
</dbReference>
<proteinExistence type="predicted"/>
<reference evidence="2" key="1">
    <citation type="journal article" date="2021" name="PeerJ">
        <title>Extensive microbial diversity within the chicken gut microbiome revealed by metagenomics and culture.</title>
        <authorList>
            <person name="Gilroy R."/>
            <person name="Ravi A."/>
            <person name="Getino M."/>
            <person name="Pursley I."/>
            <person name="Horton D.L."/>
            <person name="Alikhan N.F."/>
            <person name="Baker D."/>
            <person name="Gharbi K."/>
            <person name="Hall N."/>
            <person name="Watson M."/>
            <person name="Adriaenssens E.M."/>
            <person name="Foster-Nyarko E."/>
            <person name="Jarju S."/>
            <person name="Secka A."/>
            <person name="Antonio M."/>
            <person name="Oren A."/>
            <person name="Chaudhuri R.R."/>
            <person name="La Ragione R."/>
            <person name="Hildebrand F."/>
            <person name="Pallen M.J."/>
        </authorList>
    </citation>
    <scope>NUCLEOTIDE SEQUENCE</scope>
    <source>
        <strain evidence="2">378</strain>
    </source>
</reference>
<organism evidence="2 3">
    <name type="scientific">Candidatus Anaerobiospirillum pullicola</name>
    <dbReference type="NCBI Taxonomy" id="2838451"/>
    <lineage>
        <taxon>Bacteria</taxon>
        <taxon>Pseudomonadati</taxon>
        <taxon>Pseudomonadota</taxon>
        <taxon>Gammaproteobacteria</taxon>
        <taxon>Aeromonadales</taxon>
        <taxon>Succinivibrionaceae</taxon>
        <taxon>Anaerobiospirillum</taxon>
    </lineage>
</organism>
<evidence type="ECO:0000313" key="3">
    <source>
        <dbReference type="Proteomes" id="UP000733611"/>
    </source>
</evidence>
<dbReference type="InterPro" id="IPR036736">
    <property type="entry name" value="ACP-like_sf"/>
</dbReference>
<dbReference type="Pfam" id="PF00550">
    <property type="entry name" value="PP-binding"/>
    <property type="match status" value="1"/>
</dbReference>
<sequence length="74" mass="8340">MANTTPEAFLQQLQEIFTGVQLSMDTQLQALPNWDSLALALLLNLLRGQYGCEVELHQLLACKTPQDLWQLLQA</sequence>
<protein>
    <recommendedName>
        <fullName evidence="1">Carrier domain-containing protein</fullName>
    </recommendedName>
</protein>
<dbReference type="InterPro" id="IPR009081">
    <property type="entry name" value="PP-bd_ACP"/>
</dbReference>
<reference evidence="2" key="2">
    <citation type="submission" date="2021-04" db="EMBL/GenBank/DDBJ databases">
        <authorList>
            <person name="Gilroy R."/>
        </authorList>
    </citation>
    <scope>NUCLEOTIDE SEQUENCE</scope>
    <source>
        <strain evidence="2">378</strain>
    </source>
</reference>
<gene>
    <name evidence="2" type="ORF">H9847_05700</name>
</gene>
<feature type="domain" description="Carrier" evidence="1">
    <location>
        <begin position="1"/>
        <end position="74"/>
    </location>
</feature>
<accession>A0A948WZP7</accession>
<evidence type="ECO:0000259" key="1">
    <source>
        <dbReference type="PROSITE" id="PS50075"/>
    </source>
</evidence>
<dbReference type="PROSITE" id="PS50075">
    <property type="entry name" value="CARRIER"/>
    <property type="match status" value="1"/>
</dbReference>
<dbReference type="AlphaFoldDB" id="A0A948WZP7"/>
<comment type="caution">
    <text evidence="2">The sequence shown here is derived from an EMBL/GenBank/DDBJ whole genome shotgun (WGS) entry which is preliminary data.</text>
</comment>
<evidence type="ECO:0000313" key="2">
    <source>
        <dbReference type="EMBL" id="MBU3844349.1"/>
    </source>
</evidence>
<dbReference type="Gene3D" id="1.10.1200.10">
    <property type="entry name" value="ACP-like"/>
    <property type="match status" value="1"/>
</dbReference>